<dbReference type="EMBL" id="FXTP01000004">
    <property type="protein sequence ID" value="SMO54374.1"/>
    <property type="molecule type" value="Genomic_DNA"/>
</dbReference>
<sequence length="217" mass="25095">MHYPIFNSIVNTVETQLGKRKVKTTKFRTWEDNKIHATGLELLIDLQNNSEFMDSLSINFDWDSFRETSMAKELDGMKNHPFLKIEALTKSSVTPTIDVEMSWLFDIEQCQPEIPGQTGNYRIEKASQWMEAISNQVNELLAEDDIITRWHIEIDGDKNGRYLSAINLISYFQYNLSEPRSLNEVQQLVSRRLHELLRKANKVISVSNSILEESIAA</sequence>
<dbReference type="Proteomes" id="UP000317557">
    <property type="component" value="Unassembled WGS sequence"/>
</dbReference>
<dbReference type="OrthoDB" id="1523317at2"/>
<protein>
    <submittedName>
        <fullName evidence="1">Uncharacterized protein</fullName>
    </submittedName>
</protein>
<proteinExistence type="predicted"/>
<organism evidence="1 2">
    <name type="scientific">Gracilimonas mengyeensis</name>
    <dbReference type="NCBI Taxonomy" id="1302730"/>
    <lineage>
        <taxon>Bacteria</taxon>
        <taxon>Pseudomonadati</taxon>
        <taxon>Balneolota</taxon>
        <taxon>Balneolia</taxon>
        <taxon>Balneolales</taxon>
        <taxon>Balneolaceae</taxon>
        <taxon>Gracilimonas</taxon>
    </lineage>
</organism>
<evidence type="ECO:0000313" key="2">
    <source>
        <dbReference type="Proteomes" id="UP000317557"/>
    </source>
</evidence>
<gene>
    <name evidence="1" type="ORF">SAMN06265219_104159</name>
</gene>
<dbReference type="RefSeq" id="WP_142453766.1">
    <property type="nucleotide sequence ID" value="NZ_FXTP01000004.1"/>
</dbReference>
<keyword evidence="2" id="KW-1185">Reference proteome</keyword>
<dbReference type="AlphaFoldDB" id="A0A521C4P8"/>
<name>A0A521C4P8_9BACT</name>
<reference evidence="1 2" key="1">
    <citation type="submission" date="2017-05" db="EMBL/GenBank/DDBJ databases">
        <authorList>
            <person name="Varghese N."/>
            <person name="Submissions S."/>
        </authorList>
    </citation>
    <scope>NUCLEOTIDE SEQUENCE [LARGE SCALE GENOMIC DNA]</scope>
    <source>
        <strain evidence="1 2">DSM 21985</strain>
    </source>
</reference>
<evidence type="ECO:0000313" key="1">
    <source>
        <dbReference type="EMBL" id="SMO54374.1"/>
    </source>
</evidence>
<accession>A0A521C4P8</accession>